<dbReference type="InterPro" id="IPR009057">
    <property type="entry name" value="Homeodomain-like_sf"/>
</dbReference>
<dbReference type="Gene3D" id="1.10.10.60">
    <property type="entry name" value="Homeodomain-like"/>
    <property type="match status" value="1"/>
</dbReference>
<keyword evidence="10" id="KW-1185">Reference proteome</keyword>
<dbReference type="Pfam" id="PF25601">
    <property type="entry name" value="AAA_lid_14"/>
    <property type="match status" value="1"/>
</dbReference>
<dbReference type="InterPro" id="IPR002078">
    <property type="entry name" value="Sigma_54_int"/>
</dbReference>
<keyword evidence="6" id="KW-0597">Phosphoprotein</keyword>
<accession>A0ABS3Z8J2</accession>
<feature type="domain" description="Sigma-54 factor interaction" evidence="7">
    <location>
        <begin position="146"/>
        <end position="372"/>
    </location>
</feature>
<dbReference type="Pfam" id="PF00158">
    <property type="entry name" value="Sigma54_activat"/>
    <property type="match status" value="1"/>
</dbReference>
<keyword evidence="2" id="KW-0067">ATP-binding</keyword>
<dbReference type="RefSeq" id="WP_209286655.1">
    <property type="nucleotide sequence ID" value="NZ_JACVEW010000005.1"/>
</dbReference>
<dbReference type="Gene3D" id="3.40.50.2300">
    <property type="match status" value="1"/>
</dbReference>
<dbReference type="PROSITE" id="PS00688">
    <property type="entry name" value="SIGMA54_INTERACT_3"/>
    <property type="match status" value="1"/>
</dbReference>
<dbReference type="InterPro" id="IPR003593">
    <property type="entry name" value="AAA+_ATPase"/>
</dbReference>
<evidence type="ECO:0000259" key="8">
    <source>
        <dbReference type="PROSITE" id="PS50110"/>
    </source>
</evidence>
<protein>
    <submittedName>
        <fullName evidence="9">Sigma-54-dependent Fis family transcriptional regulator</fullName>
    </submittedName>
</protein>
<dbReference type="PROSITE" id="PS00676">
    <property type="entry name" value="SIGMA54_INTERACT_2"/>
    <property type="match status" value="1"/>
</dbReference>
<evidence type="ECO:0000259" key="7">
    <source>
        <dbReference type="PROSITE" id="PS50045"/>
    </source>
</evidence>
<evidence type="ECO:0000313" key="10">
    <source>
        <dbReference type="Proteomes" id="UP000810171"/>
    </source>
</evidence>
<name>A0ABS3Z8J2_9GAMM</name>
<dbReference type="PANTHER" id="PTHR32071:SF57">
    <property type="entry name" value="C4-DICARBOXYLATE TRANSPORT TRANSCRIPTIONAL REGULATORY PROTEIN DCTD"/>
    <property type="match status" value="1"/>
</dbReference>
<dbReference type="EMBL" id="JACVEW010000005">
    <property type="protein sequence ID" value="MBP0048036.1"/>
    <property type="molecule type" value="Genomic_DNA"/>
</dbReference>
<dbReference type="Gene3D" id="1.10.8.60">
    <property type="match status" value="1"/>
</dbReference>
<dbReference type="SUPFAM" id="SSF52172">
    <property type="entry name" value="CheY-like"/>
    <property type="match status" value="1"/>
</dbReference>
<dbReference type="InterPro" id="IPR011006">
    <property type="entry name" value="CheY-like_superfamily"/>
</dbReference>
<evidence type="ECO:0000256" key="2">
    <source>
        <dbReference type="ARBA" id="ARBA00022840"/>
    </source>
</evidence>
<dbReference type="InterPro" id="IPR058031">
    <property type="entry name" value="AAA_lid_NorR"/>
</dbReference>
<dbReference type="InterPro" id="IPR027417">
    <property type="entry name" value="P-loop_NTPase"/>
</dbReference>
<keyword evidence="4" id="KW-0238">DNA-binding</keyword>
<dbReference type="InterPro" id="IPR025944">
    <property type="entry name" value="Sigma_54_int_dom_CS"/>
</dbReference>
<dbReference type="SUPFAM" id="SSF46689">
    <property type="entry name" value="Homeodomain-like"/>
    <property type="match status" value="1"/>
</dbReference>
<comment type="caution">
    <text evidence="9">The sequence shown here is derived from an EMBL/GenBank/DDBJ whole genome shotgun (WGS) entry which is preliminary data.</text>
</comment>
<dbReference type="Proteomes" id="UP000810171">
    <property type="component" value="Unassembled WGS sequence"/>
</dbReference>
<reference evidence="9 10" key="1">
    <citation type="submission" date="2020-09" db="EMBL/GenBank/DDBJ databases">
        <authorList>
            <person name="Tanuku N.R.S."/>
        </authorList>
    </citation>
    <scope>NUCLEOTIDE SEQUENCE [LARGE SCALE GENOMIC DNA]</scope>
    <source>
        <strain evidence="9 10">AK62</strain>
    </source>
</reference>
<dbReference type="InterPro" id="IPR001789">
    <property type="entry name" value="Sig_transdc_resp-reg_receiver"/>
</dbReference>
<dbReference type="PANTHER" id="PTHR32071">
    <property type="entry name" value="TRANSCRIPTIONAL REGULATORY PROTEIN"/>
    <property type="match status" value="1"/>
</dbReference>
<dbReference type="CDD" id="cd17549">
    <property type="entry name" value="REC_DctD-like"/>
    <property type="match status" value="1"/>
</dbReference>
<evidence type="ECO:0000256" key="3">
    <source>
        <dbReference type="ARBA" id="ARBA00023015"/>
    </source>
</evidence>
<keyword evidence="3" id="KW-0805">Transcription regulation</keyword>
<dbReference type="PROSITE" id="PS50045">
    <property type="entry name" value="SIGMA54_INTERACT_4"/>
    <property type="match status" value="1"/>
</dbReference>
<evidence type="ECO:0000256" key="6">
    <source>
        <dbReference type="PROSITE-ProRule" id="PRU00169"/>
    </source>
</evidence>
<evidence type="ECO:0000256" key="1">
    <source>
        <dbReference type="ARBA" id="ARBA00022741"/>
    </source>
</evidence>
<feature type="domain" description="Response regulatory" evidence="8">
    <location>
        <begin position="6"/>
        <end position="120"/>
    </location>
</feature>
<feature type="modified residue" description="4-aspartylphosphate" evidence="6">
    <location>
        <position position="55"/>
    </location>
</feature>
<dbReference type="InterPro" id="IPR002197">
    <property type="entry name" value="HTH_Fis"/>
</dbReference>
<keyword evidence="5" id="KW-0804">Transcription</keyword>
<dbReference type="PROSITE" id="PS50110">
    <property type="entry name" value="RESPONSE_REGULATORY"/>
    <property type="match status" value="1"/>
</dbReference>
<dbReference type="Pfam" id="PF00072">
    <property type="entry name" value="Response_reg"/>
    <property type="match status" value="1"/>
</dbReference>
<evidence type="ECO:0000313" key="9">
    <source>
        <dbReference type="EMBL" id="MBP0048036.1"/>
    </source>
</evidence>
<sequence>MMMPGRVMLVDDEAMVREATSQWLELSGFEVEAYEAAEAALARITPETDAVLLTDVRMPGMDGLELMREALQRAPDLPVILLTAHGDVDMATDAMRAGAYDFIEKPYVPDRLVERIQRACEKRRLTLENLRLQQNLASRSGLDARLIGISPAIQRVRNELLALAELDTNVIIYGETGTGKELVAQCLHDYSNRARHHFVPINCGAIPENLIESELFGHEAGAFTHAAKRRIGKFEYASKGTLFLDEIESMPLNLQVKVLRALQEHQIERLGANAPIPVDLRVIAAAKVDLRDDPNFREDLFYRLNVSELHIPPLRERIEDVPLLFAHYVHRGAVDHDREPRTLSDHDIDALQSYAWPGNVRELKNIAIRYAIDPRASLVDLLSRQQQMQFKPVVTRPNLPLAVQVADYEARLIREALEKHRGNIKAVMEALDLPRRTLNQKMVRYGLNRADFTEE</sequence>
<keyword evidence="1" id="KW-0547">Nucleotide-binding</keyword>
<organism evidence="9 10">
    <name type="scientific">Marinobacterium alkalitolerans</name>
    <dbReference type="NCBI Taxonomy" id="1542925"/>
    <lineage>
        <taxon>Bacteria</taxon>
        <taxon>Pseudomonadati</taxon>
        <taxon>Pseudomonadota</taxon>
        <taxon>Gammaproteobacteria</taxon>
        <taxon>Oceanospirillales</taxon>
        <taxon>Oceanospirillaceae</taxon>
        <taxon>Marinobacterium</taxon>
    </lineage>
</organism>
<proteinExistence type="predicted"/>
<dbReference type="SUPFAM" id="SSF52540">
    <property type="entry name" value="P-loop containing nucleoside triphosphate hydrolases"/>
    <property type="match status" value="1"/>
</dbReference>
<evidence type="ECO:0000256" key="4">
    <source>
        <dbReference type="ARBA" id="ARBA00023125"/>
    </source>
</evidence>
<gene>
    <name evidence="9" type="ORF">H9C73_04760</name>
</gene>
<dbReference type="InterPro" id="IPR025662">
    <property type="entry name" value="Sigma_54_int_dom_ATP-bd_1"/>
</dbReference>
<dbReference type="InterPro" id="IPR025943">
    <property type="entry name" value="Sigma_54_int_dom_ATP-bd_2"/>
</dbReference>
<evidence type="ECO:0000256" key="5">
    <source>
        <dbReference type="ARBA" id="ARBA00023163"/>
    </source>
</evidence>
<dbReference type="CDD" id="cd00009">
    <property type="entry name" value="AAA"/>
    <property type="match status" value="1"/>
</dbReference>
<dbReference type="PROSITE" id="PS00675">
    <property type="entry name" value="SIGMA54_INTERACT_1"/>
    <property type="match status" value="1"/>
</dbReference>
<dbReference type="SMART" id="SM00382">
    <property type="entry name" value="AAA"/>
    <property type="match status" value="1"/>
</dbReference>
<dbReference type="Gene3D" id="3.40.50.300">
    <property type="entry name" value="P-loop containing nucleotide triphosphate hydrolases"/>
    <property type="match status" value="1"/>
</dbReference>
<dbReference type="Pfam" id="PF02954">
    <property type="entry name" value="HTH_8"/>
    <property type="match status" value="1"/>
</dbReference>
<dbReference type="SMART" id="SM00448">
    <property type="entry name" value="REC"/>
    <property type="match status" value="1"/>
</dbReference>